<feature type="compositionally biased region" description="Low complexity" evidence="1">
    <location>
        <begin position="479"/>
        <end position="510"/>
    </location>
</feature>
<reference evidence="3" key="1">
    <citation type="submission" date="2016-02" db="EMBL/GenBank/DDBJ databases">
        <title>Draft genome sequence of Microdochium bolleyi, a fungal endophyte of beachgrass.</title>
        <authorList>
            <consortium name="DOE Joint Genome Institute"/>
            <person name="David A.S."/>
            <person name="May G."/>
            <person name="Haridas S."/>
            <person name="Lim J."/>
            <person name="Wang M."/>
            <person name="Labutti K."/>
            <person name="Lipzen A."/>
            <person name="Barry K."/>
            <person name="Grigoriev I.V."/>
        </authorList>
    </citation>
    <scope>NUCLEOTIDE SEQUENCE [LARGE SCALE GENOMIC DNA]</scope>
    <source>
        <strain evidence="3">J235TASD1</strain>
    </source>
</reference>
<feature type="compositionally biased region" description="Low complexity" evidence="1">
    <location>
        <begin position="122"/>
        <end position="133"/>
    </location>
</feature>
<feature type="compositionally biased region" description="Polar residues" evidence="1">
    <location>
        <begin position="536"/>
        <end position="546"/>
    </location>
</feature>
<dbReference type="OrthoDB" id="5151921at2759"/>
<dbReference type="STRING" id="196109.A0A136IWI8"/>
<feature type="compositionally biased region" description="Low complexity" evidence="1">
    <location>
        <begin position="255"/>
        <end position="265"/>
    </location>
</feature>
<feature type="compositionally biased region" description="Low complexity" evidence="1">
    <location>
        <begin position="421"/>
        <end position="449"/>
    </location>
</feature>
<feature type="compositionally biased region" description="Pro residues" evidence="1">
    <location>
        <begin position="104"/>
        <end position="121"/>
    </location>
</feature>
<feature type="compositionally biased region" description="Low complexity" evidence="1">
    <location>
        <begin position="734"/>
        <end position="748"/>
    </location>
</feature>
<feature type="compositionally biased region" description="Low complexity" evidence="1">
    <location>
        <begin position="38"/>
        <end position="52"/>
    </location>
</feature>
<feature type="compositionally biased region" description="Basic and acidic residues" evidence="1">
    <location>
        <begin position="616"/>
        <end position="627"/>
    </location>
</feature>
<dbReference type="Proteomes" id="UP000070501">
    <property type="component" value="Unassembled WGS sequence"/>
</dbReference>
<proteinExistence type="predicted"/>
<keyword evidence="3" id="KW-1185">Reference proteome</keyword>
<feature type="region of interest" description="Disordered" evidence="1">
    <location>
        <begin position="1"/>
        <end position="822"/>
    </location>
</feature>
<dbReference type="InParanoid" id="A0A136IWI8"/>
<dbReference type="EMBL" id="KQ964255">
    <property type="protein sequence ID" value="KXJ89380.1"/>
    <property type="molecule type" value="Genomic_DNA"/>
</dbReference>
<gene>
    <name evidence="2" type="ORF">Micbo1qcDRAFT_165444</name>
</gene>
<feature type="compositionally biased region" description="Low complexity" evidence="1">
    <location>
        <begin position="173"/>
        <end position="192"/>
    </location>
</feature>
<name>A0A136IWI8_9PEZI</name>
<feature type="compositionally biased region" description="Polar residues" evidence="1">
    <location>
        <begin position="806"/>
        <end position="815"/>
    </location>
</feature>
<evidence type="ECO:0000313" key="3">
    <source>
        <dbReference type="Proteomes" id="UP000070501"/>
    </source>
</evidence>
<feature type="compositionally biased region" description="Low complexity" evidence="1">
    <location>
        <begin position="275"/>
        <end position="305"/>
    </location>
</feature>
<feature type="compositionally biased region" description="Low complexity" evidence="1">
    <location>
        <begin position="339"/>
        <end position="375"/>
    </location>
</feature>
<feature type="compositionally biased region" description="Low complexity" evidence="1">
    <location>
        <begin position="585"/>
        <end position="597"/>
    </location>
</feature>
<feature type="compositionally biased region" description="Low complexity" evidence="1">
    <location>
        <begin position="522"/>
        <end position="535"/>
    </location>
</feature>
<feature type="compositionally biased region" description="Polar residues" evidence="1">
    <location>
        <begin position="749"/>
        <end position="783"/>
    </location>
</feature>
<evidence type="ECO:0000256" key="1">
    <source>
        <dbReference type="SAM" id="MobiDB-lite"/>
    </source>
</evidence>
<protein>
    <submittedName>
        <fullName evidence="2">Uncharacterized protein</fullName>
    </submittedName>
</protein>
<feature type="compositionally biased region" description="Basic and acidic residues" evidence="1">
    <location>
        <begin position="58"/>
        <end position="75"/>
    </location>
</feature>
<evidence type="ECO:0000313" key="2">
    <source>
        <dbReference type="EMBL" id="KXJ89380.1"/>
    </source>
</evidence>
<feature type="region of interest" description="Disordered" evidence="1">
    <location>
        <begin position="850"/>
        <end position="880"/>
    </location>
</feature>
<feature type="compositionally biased region" description="Low complexity" evidence="1">
    <location>
        <begin position="456"/>
        <end position="465"/>
    </location>
</feature>
<feature type="compositionally biased region" description="Polar residues" evidence="1">
    <location>
        <begin position="558"/>
        <end position="573"/>
    </location>
</feature>
<sequence>MAHRISLRPSRERLSVIGVPGAPARKPVGSGPSGTDRSSVASAHTVSTVTPSNSAVSRPERLNHNEEPSHVRDGSRVSQNTSPAPTKAPFAQENAVGVGRQPSLPTPSQTPVPQPPSPSAPSAPSHAPSQVSPRPSVAETASIGGADRQEPRIGMPPAQQPGDTDHGSPPIQARPFGAPGQPGQPQQQFMGQPPRPTGSPAPSQQEHSGTMSKLFGKKERTPTQQFSQGQPPEKKEKTSSKLLGAFRRSSKQVDQPVPAQQQQPPFGGPPGQGRGQFPPQMQAQMQAQGQMHMPGGRGQMPPQFQGGRGQGPPPGQFQGQPQMSGGRGQPPPQMQAGRGQMPQQGHPGQQQFPQAQGGRGQPQQPGPNQWAAGQQKAQSFAPAEQQYAPVPIPRGYEAVHGYGQPNMMAPSTYNLGHQYTGPGPQQWNPQHGPPQQQQQGMPGPGQMVGHPGGAVGAPIQQQQQQPPQPHSAPPNNLGQPPAAYTSSSQSSLTSAPVGPQQQQISRPIQPDEFQNADSASVHSQQGPPSGQPQHGEQISRNPTPAQYQGALPGPRSQGVLSTERSQFDESPTISPEVAVPVAGTVSPPAVSNNSPPAEQNYTVSPPMPEDNSQGRIQHDPMAVRRIDTAQSNVVSAQNVPVPDSASSFSPVNPAAGRLANPPPPNVSPPNEEVEQPRPKPPAQHRLSDIRFVSTMRNEVSEEARRSSVSPDQSNRVVHPQHGHSNLLAARAMNLQQQQLQQQQQQQSQFNHQHANGNGPQTPVQNQPPAFASSNPNMNINVAQANGHKTDSDDYYDATPRVKPPVAQQSTQSPVRQNRPVESPTIKHNKIAAAAAAGGAVGVLGAAGAAASVSDENLAPNGNTTTADGPNGYDQDRDAEEKQVVEEAYELPAVNDNSEDLLVMSATSYPGQEWNPYGAGEFGDYE</sequence>
<feature type="compositionally biased region" description="Polar residues" evidence="1">
    <location>
        <begin position="200"/>
        <end position="211"/>
    </location>
</feature>
<accession>A0A136IWI8</accession>
<organism evidence="2 3">
    <name type="scientific">Microdochium bolleyi</name>
    <dbReference type="NCBI Taxonomy" id="196109"/>
    <lineage>
        <taxon>Eukaryota</taxon>
        <taxon>Fungi</taxon>
        <taxon>Dikarya</taxon>
        <taxon>Ascomycota</taxon>
        <taxon>Pezizomycotina</taxon>
        <taxon>Sordariomycetes</taxon>
        <taxon>Xylariomycetidae</taxon>
        <taxon>Xylariales</taxon>
        <taxon>Microdochiaceae</taxon>
        <taxon>Microdochium</taxon>
    </lineage>
</organism>
<feature type="compositionally biased region" description="Polar residues" evidence="1">
    <location>
        <begin position="628"/>
        <end position="650"/>
    </location>
</feature>
<dbReference type="AlphaFoldDB" id="A0A136IWI8"/>